<dbReference type="AlphaFoldDB" id="A0A314XML7"/>
<dbReference type="Proteomes" id="UP000250321">
    <property type="component" value="Unassembled WGS sequence"/>
</dbReference>
<feature type="region of interest" description="Disordered" evidence="1">
    <location>
        <begin position="20"/>
        <end position="41"/>
    </location>
</feature>
<name>A0A314XML7_PRUYE</name>
<protein>
    <submittedName>
        <fullName evidence="2">Uncharacterized protein</fullName>
    </submittedName>
</protein>
<organism evidence="2 3">
    <name type="scientific">Prunus yedoensis var. nudiflora</name>
    <dbReference type="NCBI Taxonomy" id="2094558"/>
    <lineage>
        <taxon>Eukaryota</taxon>
        <taxon>Viridiplantae</taxon>
        <taxon>Streptophyta</taxon>
        <taxon>Embryophyta</taxon>
        <taxon>Tracheophyta</taxon>
        <taxon>Spermatophyta</taxon>
        <taxon>Magnoliopsida</taxon>
        <taxon>eudicotyledons</taxon>
        <taxon>Gunneridae</taxon>
        <taxon>Pentapetalae</taxon>
        <taxon>rosids</taxon>
        <taxon>fabids</taxon>
        <taxon>Rosales</taxon>
        <taxon>Rosaceae</taxon>
        <taxon>Amygdaloideae</taxon>
        <taxon>Amygdaleae</taxon>
        <taxon>Prunus</taxon>
    </lineage>
</organism>
<sequence length="169" mass="18630">MGSRISPRLPPVMKDNLFSLDDGLRRGRPPPSSKNLCEGPLIDEEPAAEATPIIDPTSISRCCIEGGLFPAVPVFFQYPCGITGGWLEWVEHELGDPIKRETLRKAASTAVHGLLVLFNAVRARQQKKGYGSKMKVTAAEAWFARVRQQNGGLLEYGSKMDGCFWVWNG</sequence>
<evidence type="ECO:0000256" key="1">
    <source>
        <dbReference type="SAM" id="MobiDB-lite"/>
    </source>
</evidence>
<dbReference type="EMBL" id="PJQY01002254">
    <property type="protein sequence ID" value="PQP95311.1"/>
    <property type="molecule type" value="Genomic_DNA"/>
</dbReference>
<keyword evidence="3" id="KW-1185">Reference proteome</keyword>
<gene>
    <name evidence="2" type="ORF">Pyn_07877</name>
</gene>
<evidence type="ECO:0000313" key="3">
    <source>
        <dbReference type="Proteomes" id="UP000250321"/>
    </source>
</evidence>
<comment type="caution">
    <text evidence="2">The sequence shown here is derived from an EMBL/GenBank/DDBJ whole genome shotgun (WGS) entry which is preliminary data.</text>
</comment>
<dbReference type="OrthoDB" id="1830397at2759"/>
<accession>A0A314XML7</accession>
<reference evidence="2 3" key="1">
    <citation type="submission" date="2018-02" db="EMBL/GenBank/DDBJ databases">
        <title>Draft genome of wild Prunus yedoensis var. nudiflora.</title>
        <authorList>
            <person name="Baek S."/>
            <person name="Kim J.-H."/>
            <person name="Choi K."/>
            <person name="Kim G.-B."/>
            <person name="Cho A."/>
            <person name="Jang H."/>
            <person name="Shin C.-H."/>
            <person name="Yu H.-J."/>
            <person name="Mun J.-H."/>
        </authorList>
    </citation>
    <scope>NUCLEOTIDE SEQUENCE [LARGE SCALE GENOMIC DNA]</scope>
    <source>
        <strain evidence="3">cv. Jeju island</strain>
        <tissue evidence="2">Leaf</tissue>
    </source>
</reference>
<proteinExistence type="predicted"/>
<evidence type="ECO:0000313" key="2">
    <source>
        <dbReference type="EMBL" id="PQP95311.1"/>
    </source>
</evidence>